<feature type="domain" description="N-acetyltransferase" evidence="4">
    <location>
        <begin position="138"/>
        <end position="276"/>
    </location>
</feature>
<dbReference type="InterPro" id="IPR016181">
    <property type="entry name" value="Acyl_CoA_acyltransferase"/>
</dbReference>
<protein>
    <submittedName>
        <fullName evidence="5">GNAT family N-acetyltransferase</fullName>
    </submittedName>
</protein>
<evidence type="ECO:0000256" key="1">
    <source>
        <dbReference type="ARBA" id="ARBA00022679"/>
    </source>
</evidence>
<keyword evidence="2" id="KW-0012">Acyltransferase</keyword>
<dbReference type="RefSeq" id="WP_209793488.1">
    <property type="nucleotide sequence ID" value="NZ_JAGIQF010000002.1"/>
</dbReference>
<comment type="similarity">
    <text evidence="3">Belongs to the acetyltransferase family. RimJ subfamily.</text>
</comment>
<dbReference type="Gene3D" id="3.40.630.30">
    <property type="match status" value="1"/>
</dbReference>
<name>A0ABS4B4K5_9GAMM</name>
<accession>A0ABS4B4K5</accession>
<evidence type="ECO:0000313" key="5">
    <source>
        <dbReference type="EMBL" id="MBP0602403.1"/>
    </source>
</evidence>
<organism evidence="5 6">
    <name type="scientific">Aeromonas sanarellii</name>
    <dbReference type="NCBI Taxonomy" id="633415"/>
    <lineage>
        <taxon>Bacteria</taxon>
        <taxon>Pseudomonadati</taxon>
        <taxon>Pseudomonadota</taxon>
        <taxon>Gammaproteobacteria</taxon>
        <taxon>Aeromonadales</taxon>
        <taxon>Aeromonadaceae</taxon>
        <taxon>Aeromonas</taxon>
    </lineage>
</organism>
<dbReference type="InterPro" id="IPR051531">
    <property type="entry name" value="N-acetyltransferase"/>
</dbReference>
<comment type="caution">
    <text evidence="5">The sequence shown here is derived from an EMBL/GenBank/DDBJ whole genome shotgun (WGS) entry which is preliminary data.</text>
</comment>
<sequence length="313" mass="34045">MDLLIEGALWRPSWQAALQAWQRQGNRWWLLLGKGEAREIAPWAACPPNGILLARDLLAAWLEADAAPVMTGEPSRQILIAGSGALLTLAKESGLLTLGPRGADQTLGADEDLASALQALLSRRLTTPVLREPGGQGRLELRPLAPADESAIQHYCSDAALARYTLNIPHPYPDGAARDWLAMSGRKAALGLGRTWALTLPIGDEPAPLLGVISLHWHGELAWWVGVPWQNRGLATRAGLLIRAFAFDRLHLAALTARHLPGNLASARVMAKLGMHHCGRWPDSARQPLVLDHWRLDRAPSLSAARTHPRPFS</sequence>
<dbReference type="EMBL" id="JAGIQF010000002">
    <property type="protein sequence ID" value="MBP0602403.1"/>
    <property type="molecule type" value="Genomic_DNA"/>
</dbReference>
<dbReference type="SUPFAM" id="SSF55729">
    <property type="entry name" value="Acyl-CoA N-acyltransferases (Nat)"/>
    <property type="match status" value="1"/>
</dbReference>
<evidence type="ECO:0000256" key="2">
    <source>
        <dbReference type="ARBA" id="ARBA00023315"/>
    </source>
</evidence>
<dbReference type="InterPro" id="IPR000182">
    <property type="entry name" value="GNAT_dom"/>
</dbReference>
<proteinExistence type="inferred from homology"/>
<keyword evidence="1" id="KW-0808">Transferase</keyword>
<dbReference type="Proteomes" id="UP000666661">
    <property type="component" value="Unassembled WGS sequence"/>
</dbReference>
<evidence type="ECO:0000259" key="4">
    <source>
        <dbReference type="Pfam" id="PF13302"/>
    </source>
</evidence>
<dbReference type="PANTHER" id="PTHR43792:SF8">
    <property type="entry name" value="[RIBOSOMAL PROTEIN US5]-ALANINE N-ACETYLTRANSFERASE"/>
    <property type="match status" value="1"/>
</dbReference>
<evidence type="ECO:0000313" key="6">
    <source>
        <dbReference type="Proteomes" id="UP000666661"/>
    </source>
</evidence>
<evidence type="ECO:0000256" key="3">
    <source>
        <dbReference type="ARBA" id="ARBA00038502"/>
    </source>
</evidence>
<gene>
    <name evidence="5" type="ORF">J8I01_07760</name>
</gene>
<reference evidence="5 6" key="1">
    <citation type="submission" date="2021-03" db="EMBL/GenBank/DDBJ databases">
        <title>Plant growth promoting bacteria isolated from wild legumes nodules and trapping Phaseolus vulgaris L. nodules in the center and southern Mexico.</title>
        <authorList>
            <person name="Estrada P."/>
        </authorList>
    </citation>
    <scope>NUCLEOTIDE SEQUENCE [LARGE SCALE GENOMIC DNA]</scope>
    <source>
        <strain evidence="5 6">MaGu-431</strain>
    </source>
</reference>
<dbReference type="PANTHER" id="PTHR43792">
    <property type="entry name" value="GNAT FAMILY, PUTATIVE (AFU_ORTHOLOGUE AFUA_3G00765)-RELATED-RELATED"/>
    <property type="match status" value="1"/>
</dbReference>
<dbReference type="Pfam" id="PF13302">
    <property type="entry name" value="Acetyltransf_3"/>
    <property type="match status" value="1"/>
</dbReference>
<keyword evidence="6" id="KW-1185">Reference proteome</keyword>